<evidence type="ECO:0000256" key="9">
    <source>
        <dbReference type="ARBA" id="ARBA00047776"/>
    </source>
</evidence>
<dbReference type="InterPro" id="IPR017927">
    <property type="entry name" value="FAD-bd_FR_type"/>
</dbReference>
<dbReference type="PROSITE" id="PS51384">
    <property type="entry name" value="FAD_FR"/>
    <property type="match status" value="1"/>
</dbReference>
<comment type="similarity">
    <text evidence="2">Belongs to the ferredoxin--NADP reductase type 1 family.</text>
</comment>
<dbReference type="InterPro" id="IPR039261">
    <property type="entry name" value="FNR_nucleotide-bd"/>
</dbReference>
<organism evidence="11 12">
    <name type="scientific">Roseomonas alba</name>
    <dbReference type="NCBI Taxonomy" id="2846776"/>
    <lineage>
        <taxon>Bacteria</taxon>
        <taxon>Pseudomonadati</taxon>
        <taxon>Pseudomonadota</taxon>
        <taxon>Alphaproteobacteria</taxon>
        <taxon>Acetobacterales</taxon>
        <taxon>Roseomonadaceae</taxon>
        <taxon>Roseomonas</taxon>
    </lineage>
</organism>
<dbReference type="InterPro" id="IPR001433">
    <property type="entry name" value="OxRdtase_FAD/NAD-bd"/>
</dbReference>
<dbReference type="InterPro" id="IPR033892">
    <property type="entry name" value="FNR_bac"/>
</dbReference>
<evidence type="ECO:0000256" key="1">
    <source>
        <dbReference type="ARBA" id="ARBA00001974"/>
    </source>
</evidence>
<evidence type="ECO:0000256" key="4">
    <source>
        <dbReference type="ARBA" id="ARBA00022630"/>
    </source>
</evidence>
<reference evidence="11 12" key="1">
    <citation type="submission" date="2021-07" db="EMBL/GenBank/DDBJ databases">
        <authorList>
            <person name="So Y."/>
        </authorList>
    </citation>
    <scope>NUCLEOTIDE SEQUENCE [LARGE SCALE GENOMIC DNA]</scope>
    <source>
        <strain evidence="11 12">HJA6</strain>
    </source>
</reference>
<dbReference type="EC" id="1.18.1.2" evidence="3"/>
<sequence>MDGLSPLPPSLTEAEILGVHHWTDRLFSFTCTREPSLRFDSGQFLMLGLRVGGKPLLRAYSIASAAWEEQLEFFSIKMPDGPLTSRLQSIRPGERIILGRKPTGTLLAGNLLPGRRLYLLSTGTGLAPFLSLVKDPAVLERFETVVVTHGCRHEGDFAYRDWLSRGILEDEFLGEFTQGRLRYLPHATRDDTRVRGRITDLIRDGGLAAHLGLPDLSPAEDRVMICGSEAMLADLKAMLEMRGFTEGSNAVPGHYVVEKAFAER</sequence>
<keyword evidence="8" id="KW-0560">Oxidoreductase</keyword>
<dbReference type="SUPFAM" id="SSF63380">
    <property type="entry name" value="Riboflavin synthase domain-like"/>
    <property type="match status" value="1"/>
</dbReference>
<dbReference type="InterPro" id="IPR001709">
    <property type="entry name" value="Flavoprot_Pyr_Nucl_cyt_Rdtase"/>
</dbReference>
<name>A0ABS7A282_9PROT</name>
<accession>A0ABS7A282</accession>
<proteinExistence type="inferred from homology"/>
<gene>
    <name evidence="11" type="ORF">KPL78_01005</name>
</gene>
<dbReference type="EMBL" id="JAHYBZ010000001">
    <property type="protein sequence ID" value="MBW6396399.1"/>
    <property type="molecule type" value="Genomic_DNA"/>
</dbReference>
<dbReference type="InterPro" id="IPR051930">
    <property type="entry name" value="FNR_type-1"/>
</dbReference>
<keyword evidence="6" id="KW-0274">FAD</keyword>
<feature type="domain" description="FAD-binding FR-type" evidence="10">
    <location>
        <begin position="9"/>
        <end position="109"/>
    </location>
</feature>
<dbReference type="Gene3D" id="2.40.30.10">
    <property type="entry name" value="Translation factors"/>
    <property type="match status" value="1"/>
</dbReference>
<evidence type="ECO:0000256" key="6">
    <source>
        <dbReference type="ARBA" id="ARBA00022827"/>
    </source>
</evidence>
<evidence type="ECO:0000313" key="11">
    <source>
        <dbReference type="EMBL" id="MBW6396399.1"/>
    </source>
</evidence>
<dbReference type="PANTHER" id="PTHR47878:SF1">
    <property type="entry name" value="FLAVODOXIN_FERREDOXIN--NADP REDUCTASE"/>
    <property type="match status" value="1"/>
</dbReference>
<protein>
    <recommendedName>
        <fullName evidence="3">ferredoxin--NADP(+) reductase</fullName>
        <ecNumber evidence="3">1.18.1.2</ecNumber>
    </recommendedName>
</protein>
<keyword evidence="5" id="KW-0547">Nucleotide-binding</keyword>
<evidence type="ECO:0000256" key="2">
    <source>
        <dbReference type="ARBA" id="ARBA00008312"/>
    </source>
</evidence>
<evidence type="ECO:0000256" key="7">
    <source>
        <dbReference type="ARBA" id="ARBA00022857"/>
    </source>
</evidence>
<comment type="cofactor">
    <cofactor evidence="1">
        <name>FAD</name>
        <dbReference type="ChEBI" id="CHEBI:57692"/>
    </cofactor>
</comment>
<evidence type="ECO:0000256" key="3">
    <source>
        <dbReference type="ARBA" id="ARBA00013223"/>
    </source>
</evidence>
<evidence type="ECO:0000256" key="5">
    <source>
        <dbReference type="ARBA" id="ARBA00022741"/>
    </source>
</evidence>
<dbReference type="InterPro" id="IPR008333">
    <property type="entry name" value="Cbr1-like_FAD-bd_dom"/>
</dbReference>
<dbReference type="InterPro" id="IPR017938">
    <property type="entry name" value="Riboflavin_synthase-like_b-brl"/>
</dbReference>
<dbReference type="RefSeq" id="WP_219760780.1">
    <property type="nucleotide sequence ID" value="NZ_JAHYBZ010000001.1"/>
</dbReference>
<comment type="caution">
    <text evidence="11">The sequence shown here is derived from an EMBL/GenBank/DDBJ whole genome shotgun (WGS) entry which is preliminary data.</text>
</comment>
<dbReference type="PRINTS" id="PR00371">
    <property type="entry name" value="FPNCR"/>
</dbReference>
<dbReference type="Proteomes" id="UP001196565">
    <property type="component" value="Unassembled WGS sequence"/>
</dbReference>
<dbReference type="Pfam" id="PF00175">
    <property type="entry name" value="NAD_binding_1"/>
    <property type="match status" value="1"/>
</dbReference>
<dbReference type="Gene3D" id="3.40.50.80">
    <property type="entry name" value="Nucleotide-binding domain of ferredoxin-NADP reductase (FNR) module"/>
    <property type="match status" value="1"/>
</dbReference>
<keyword evidence="7" id="KW-0521">NADP</keyword>
<dbReference type="PANTHER" id="PTHR47878">
    <property type="entry name" value="OXIDOREDUCTASE FAD/NAD(P)-BINDING DOMAIN PROTEIN"/>
    <property type="match status" value="1"/>
</dbReference>
<evidence type="ECO:0000259" key="10">
    <source>
        <dbReference type="PROSITE" id="PS51384"/>
    </source>
</evidence>
<dbReference type="SUPFAM" id="SSF52343">
    <property type="entry name" value="Ferredoxin reductase-like, C-terminal NADP-linked domain"/>
    <property type="match status" value="1"/>
</dbReference>
<evidence type="ECO:0000313" key="12">
    <source>
        <dbReference type="Proteomes" id="UP001196565"/>
    </source>
</evidence>
<keyword evidence="4" id="KW-0285">Flavoprotein</keyword>
<comment type="catalytic activity">
    <reaction evidence="9">
        <text>2 reduced [2Fe-2S]-[ferredoxin] + NADP(+) + H(+) = 2 oxidized [2Fe-2S]-[ferredoxin] + NADPH</text>
        <dbReference type="Rhea" id="RHEA:20125"/>
        <dbReference type="Rhea" id="RHEA-COMP:10000"/>
        <dbReference type="Rhea" id="RHEA-COMP:10001"/>
        <dbReference type="ChEBI" id="CHEBI:15378"/>
        <dbReference type="ChEBI" id="CHEBI:33737"/>
        <dbReference type="ChEBI" id="CHEBI:33738"/>
        <dbReference type="ChEBI" id="CHEBI:57783"/>
        <dbReference type="ChEBI" id="CHEBI:58349"/>
        <dbReference type="EC" id="1.18.1.2"/>
    </reaction>
</comment>
<dbReference type="CDD" id="cd06195">
    <property type="entry name" value="FNR1"/>
    <property type="match status" value="1"/>
</dbReference>
<keyword evidence="12" id="KW-1185">Reference proteome</keyword>
<dbReference type="Pfam" id="PF00970">
    <property type="entry name" value="FAD_binding_6"/>
    <property type="match status" value="1"/>
</dbReference>
<evidence type="ECO:0000256" key="8">
    <source>
        <dbReference type="ARBA" id="ARBA00023002"/>
    </source>
</evidence>